<sequence>MSISLERSKGSEKLKNYRISVSGYGGESAYISISKAACDFWIESLENSDNDAVEYCLNADSGDFDFDEINEVPADAKFLFDEKSGQSDHVFESPDKTAHLWGPSVQLATVDVDLIENVENPDEVTENVISGEGVDDLSARIGDQTDFEVDIFEEPADGTISYPSPGDCVFLFTSLEKGTFYECFVSLSEEFDATKIRFVVGEAPDGQDIVLGVKYDGQAIENLGGDTVGQGYSAHAWEQL</sequence>
<name>A0A5Q2QCX0_9GAMM</name>
<dbReference type="RefSeq" id="WP_153713666.1">
    <property type="nucleotide sequence ID" value="NZ_CP045871.1"/>
</dbReference>
<proteinExistence type="predicted"/>
<accession>A0A5Q2QCX0</accession>
<dbReference type="EMBL" id="CP045871">
    <property type="protein sequence ID" value="QGG80162.1"/>
    <property type="molecule type" value="Genomic_DNA"/>
</dbReference>
<evidence type="ECO:0000313" key="1">
    <source>
        <dbReference type="EMBL" id="QGG80162.1"/>
    </source>
</evidence>
<protein>
    <submittedName>
        <fullName evidence="1">Uncharacterized protein</fullName>
    </submittedName>
</protein>
<reference evidence="1 2" key="1">
    <citation type="submission" date="2019-11" db="EMBL/GenBank/DDBJ databases">
        <authorList>
            <person name="Khan S.A."/>
            <person name="Jeon C.O."/>
            <person name="Chun B.H."/>
        </authorList>
    </citation>
    <scope>NUCLEOTIDE SEQUENCE [LARGE SCALE GENOMIC DNA]</scope>
    <source>
        <strain evidence="1 2">IMCC 1097</strain>
    </source>
</reference>
<keyword evidence="2" id="KW-1185">Reference proteome</keyword>
<gene>
    <name evidence="1" type="ORF">GH975_06065</name>
</gene>
<dbReference type="Proteomes" id="UP000388235">
    <property type="component" value="Chromosome"/>
</dbReference>
<dbReference type="KEGG" id="llp:GH975_06065"/>
<organism evidence="1 2">
    <name type="scientific">Litorivicinus lipolyticus</name>
    <dbReference type="NCBI Taxonomy" id="418701"/>
    <lineage>
        <taxon>Bacteria</taxon>
        <taxon>Pseudomonadati</taxon>
        <taxon>Pseudomonadota</taxon>
        <taxon>Gammaproteobacteria</taxon>
        <taxon>Oceanospirillales</taxon>
        <taxon>Litorivicinaceae</taxon>
        <taxon>Litorivicinus</taxon>
    </lineage>
</organism>
<dbReference type="AlphaFoldDB" id="A0A5Q2QCX0"/>
<evidence type="ECO:0000313" key="2">
    <source>
        <dbReference type="Proteomes" id="UP000388235"/>
    </source>
</evidence>